<feature type="domain" description="Cell wall hydrolase SleB" evidence="1">
    <location>
        <begin position="23"/>
        <end position="139"/>
    </location>
</feature>
<dbReference type="GO" id="GO:0016787">
    <property type="term" value="F:hydrolase activity"/>
    <property type="evidence" value="ECO:0007669"/>
    <property type="project" value="UniProtKB-KW"/>
</dbReference>
<reference evidence="2" key="1">
    <citation type="submission" date="2020-03" db="EMBL/GenBank/DDBJ databases">
        <title>The deep terrestrial virosphere.</title>
        <authorList>
            <person name="Holmfeldt K."/>
            <person name="Nilsson E."/>
            <person name="Simone D."/>
            <person name="Lopez-Fernandez M."/>
            <person name="Wu X."/>
            <person name="de Brujin I."/>
            <person name="Lundin D."/>
            <person name="Andersson A."/>
            <person name="Bertilsson S."/>
            <person name="Dopson M."/>
        </authorList>
    </citation>
    <scope>NUCLEOTIDE SEQUENCE</scope>
    <source>
        <strain evidence="4">MM415A00110</strain>
        <strain evidence="2">TM448A02732</strain>
        <strain evidence="3">TM448B02837</strain>
    </source>
</reference>
<gene>
    <name evidence="4" type="ORF">MM415A00110_0079</name>
    <name evidence="2" type="ORF">TM448A02732_0010</name>
    <name evidence="3" type="ORF">TM448B02837_0005</name>
</gene>
<dbReference type="InterPro" id="IPR011105">
    <property type="entry name" value="Cell_wall_hydrolase_SleB"/>
</dbReference>
<dbReference type="EMBL" id="MT144962">
    <property type="protein sequence ID" value="QJI01929.1"/>
    <property type="molecule type" value="Genomic_DNA"/>
</dbReference>
<accession>A0A6H1ZYR1</accession>
<dbReference type="Gene3D" id="1.10.10.2520">
    <property type="entry name" value="Cell wall hydrolase SleB, domain 1"/>
    <property type="match status" value="1"/>
</dbReference>
<keyword evidence="2" id="KW-0378">Hydrolase</keyword>
<dbReference type="Pfam" id="PF07486">
    <property type="entry name" value="Hydrolase_2"/>
    <property type="match status" value="1"/>
</dbReference>
<dbReference type="EMBL" id="MT145189">
    <property type="protein sequence ID" value="QJI04758.1"/>
    <property type="molecule type" value="Genomic_DNA"/>
</dbReference>
<name>A0A6H1ZYR1_9ZZZZ</name>
<sequence>MKIEDLDDIQLVTGLLRGEAEDENFISKCAVACGVRNRVNDNRWPDTYKGVILQEQQFTCFNSLPREGEIPEKLFKRFFTSYEDGWWRECRFAAWGAIFNWYRDFTGGANLYWNPDIITPDWDWSKVTFLAKFGKHQFARE</sequence>
<dbReference type="EMBL" id="MT144341">
    <property type="protein sequence ID" value="QJA52457.1"/>
    <property type="molecule type" value="Genomic_DNA"/>
</dbReference>
<evidence type="ECO:0000259" key="1">
    <source>
        <dbReference type="Pfam" id="PF07486"/>
    </source>
</evidence>
<dbReference type="InterPro" id="IPR042047">
    <property type="entry name" value="SleB_dom1"/>
</dbReference>
<evidence type="ECO:0000313" key="4">
    <source>
        <dbReference type="EMBL" id="QJI04758.1"/>
    </source>
</evidence>
<evidence type="ECO:0000313" key="3">
    <source>
        <dbReference type="EMBL" id="QJI01929.1"/>
    </source>
</evidence>
<dbReference type="AlphaFoldDB" id="A0A6H1ZYR1"/>
<dbReference type="Gene3D" id="6.20.240.60">
    <property type="match status" value="1"/>
</dbReference>
<proteinExistence type="predicted"/>
<organism evidence="2">
    <name type="scientific">viral metagenome</name>
    <dbReference type="NCBI Taxonomy" id="1070528"/>
    <lineage>
        <taxon>unclassified sequences</taxon>
        <taxon>metagenomes</taxon>
        <taxon>organismal metagenomes</taxon>
    </lineage>
</organism>
<protein>
    <submittedName>
        <fullName evidence="2">Putative cell wall hydrolase</fullName>
    </submittedName>
</protein>
<evidence type="ECO:0000313" key="2">
    <source>
        <dbReference type="EMBL" id="QJA52457.1"/>
    </source>
</evidence>